<dbReference type="PANTHER" id="PTHR24394:SF29">
    <property type="entry name" value="MYONEURIN"/>
    <property type="match status" value="1"/>
</dbReference>
<comment type="subcellular location">
    <subcellularLocation>
        <location evidence="1">Nucleus</location>
    </subcellularLocation>
</comment>
<dbReference type="KEGG" id="dgr:6566209"/>
<dbReference type="HOGENOM" id="CLU_002678_42_7_1"/>
<dbReference type="PANTHER" id="PTHR24394">
    <property type="entry name" value="ZINC FINGER PROTEIN"/>
    <property type="match status" value="1"/>
</dbReference>
<feature type="domain" description="C2H2-type" evidence="9">
    <location>
        <begin position="120"/>
        <end position="147"/>
    </location>
</feature>
<dbReference type="AlphaFoldDB" id="B4JNQ2"/>
<dbReference type="GO" id="GO:0005634">
    <property type="term" value="C:nucleus"/>
    <property type="evidence" value="ECO:0007669"/>
    <property type="project" value="UniProtKB-SubCell"/>
</dbReference>
<dbReference type="InterPro" id="IPR013087">
    <property type="entry name" value="Znf_C2H2_type"/>
</dbReference>
<keyword evidence="5" id="KW-0862">Zinc</keyword>
<keyword evidence="4 7" id="KW-0863">Zinc-finger</keyword>
<evidence type="ECO:0000259" key="9">
    <source>
        <dbReference type="PROSITE" id="PS50157"/>
    </source>
</evidence>
<feature type="domain" description="C2H2-type" evidence="9">
    <location>
        <begin position="32"/>
        <end position="59"/>
    </location>
</feature>
<evidence type="ECO:0000313" key="11">
    <source>
        <dbReference type="Proteomes" id="UP000001070"/>
    </source>
</evidence>
<dbReference type="Pfam" id="PF00096">
    <property type="entry name" value="zf-C2H2"/>
    <property type="match status" value="1"/>
</dbReference>
<dbReference type="GO" id="GO:0000981">
    <property type="term" value="F:DNA-binding transcription factor activity, RNA polymerase II-specific"/>
    <property type="evidence" value="ECO:0007669"/>
    <property type="project" value="TreeGrafter"/>
</dbReference>
<evidence type="ECO:0000256" key="2">
    <source>
        <dbReference type="ARBA" id="ARBA00022723"/>
    </source>
</evidence>
<feature type="domain" description="C2H2-type" evidence="9">
    <location>
        <begin position="92"/>
        <end position="119"/>
    </location>
</feature>
<name>B4JNQ2_DROGR</name>
<dbReference type="GO" id="GO:0008270">
    <property type="term" value="F:zinc ion binding"/>
    <property type="evidence" value="ECO:0007669"/>
    <property type="project" value="UniProtKB-KW"/>
</dbReference>
<dbReference type="PROSITE" id="PS00028">
    <property type="entry name" value="ZINC_FINGER_C2H2_1"/>
    <property type="match status" value="3"/>
</dbReference>
<keyword evidence="6" id="KW-0539">Nucleus</keyword>
<reference evidence="10 11" key="1">
    <citation type="journal article" date="2007" name="Nature">
        <title>Evolution of genes and genomes on the Drosophila phylogeny.</title>
        <authorList>
            <consortium name="Drosophila 12 Genomes Consortium"/>
            <person name="Clark A.G."/>
            <person name="Eisen M.B."/>
            <person name="Smith D.R."/>
            <person name="Bergman C.M."/>
            <person name="Oliver B."/>
            <person name="Markow T.A."/>
            <person name="Kaufman T.C."/>
            <person name="Kellis M."/>
            <person name="Gelbart W."/>
            <person name="Iyer V.N."/>
            <person name="Pollard D.A."/>
            <person name="Sackton T.B."/>
            <person name="Larracuente A.M."/>
            <person name="Singh N.D."/>
            <person name="Abad J.P."/>
            <person name="Abt D.N."/>
            <person name="Adryan B."/>
            <person name="Aguade M."/>
            <person name="Akashi H."/>
            <person name="Anderson W.W."/>
            <person name="Aquadro C.F."/>
            <person name="Ardell D.H."/>
            <person name="Arguello R."/>
            <person name="Artieri C.G."/>
            <person name="Barbash D.A."/>
            <person name="Barker D."/>
            <person name="Barsanti P."/>
            <person name="Batterham P."/>
            <person name="Batzoglou S."/>
            <person name="Begun D."/>
            <person name="Bhutkar A."/>
            <person name="Blanco E."/>
            <person name="Bosak S.A."/>
            <person name="Bradley R.K."/>
            <person name="Brand A.D."/>
            <person name="Brent M.R."/>
            <person name="Brooks A.N."/>
            <person name="Brown R.H."/>
            <person name="Butlin R.K."/>
            <person name="Caggese C."/>
            <person name="Calvi B.R."/>
            <person name="Bernardo de Carvalho A."/>
            <person name="Caspi A."/>
            <person name="Castrezana S."/>
            <person name="Celniker S.E."/>
            <person name="Chang J.L."/>
            <person name="Chapple C."/>
            <person name="Chatterji S."/>
            <person name="Chinwalla A."/>
            <person name="Civetta A."/>
            <person name="Clifton S.W."/>
            <person name="Comeron J.M."/>
            <person name="Costello J.C."/>
            <person name="Coyne J.A."/>
            <person name="Daub J."/>
            <person name="David R.G."/>
            <person name="Delcher A.L."/>
            <person name="Delehaunty K."/>
            <person name="Do C.B."/>
            <person name="Ebling H."/>
            <person name="Edwards K."/>
            <person name="Eickbush T."/>
            <person name="Evans J.D."/>
            <person name="Filipski A."/>
            <person name="Findeiss S."/>
            <person name="Freyhult E."/>
            <person name="Fulton L."/>
            <person name="Fulton R."/>
            <person name="Garcia A.C."/>
            <person name="Gardiner A."/>
            <person name="Garfield D.A."/>
            <person name="Garvin B.E."/>
            <person name="Gibson G."/>
            <person name="Gilbert D."/>
            <person name="Gnerre S."/>
            <person name="Godfrey J."/>
            <person name="Good R."/>
            <person name="Gotea V."/>
            <person name="Gravely B."/>
            <person name="Greenberg A.J."/>
            <person name="Griffiths-Jones S."/>
            <person name="Gross S."/>
            <person name="Guigo R."/>
            <person name="Gustafson E.A."/>
            <person name="Haerty W."/>
            <person name="Hahn M.W."/>
            <person name="Halligan D.L."/>
            <person name="Halpern A.L."/>
            <person name="Halter G.M."/>
            <person name="Han M.V."/>
            <person name="Heger A."/>
            <person name="Hillier L."/>
            <person name="Hinrichs A.S."/>
            <person name="Holmes I."/>
            <person name="Hoskins R.A."/>
            <person name="Hubisz M.J."/>
            <person name="Hultmark D."/>
            <person name="Huntley M.A."/>
            <person name="Jaffe D.B."/>
            <person name="Jagadeeshan S."/>
            <person name="Jeck W.R."/>
            <person name="Johnson J."/>
            <person name="Jones C.D."/>
            <person name="Jordan W.C."/>
            <person name="Karpen G.H."/>
            <person name="Kataoka E."/>
            <person name="Keightley P.D."/>
            <person name="Kheradpour P."/>
            <person name="Kirkness E.F."/>
            <person name="Koerich L.B."/>
            <person name="Kristiansen K."/>
            <person name="Kudrna D."/>
            <person name="Kulathinal R.J."/>
            <person name="Kumar S."/>
            <person name="Kwok R."/>
            <person name="Lander E."/>
            <person name="Langley C.H."/>
            <person name="Lapoint R."/>
            <person name="Lazzaro B.P."/>
            <person name="Lee S.J."/>
            <person name="Levesque L."/>
            <person name="Li R."/>
            <person name="Lin C.F."/>
            <person name="Lin M.F."/>
            <person name="Lindblad-Toh K."/>
            <person name="Llopart A."/>
            <person name="Long M."/>
            <person name="Low L."/>
            <person name="Lozovsky E."/>
            <person name="Lu J."/>
            <person name="Luo M."/>
            <person name="Machado C.A."/>
            <person name="Makalowski W."/>
            <person name="Marzo M."/>
            <person name="Matsuda M."/>
            <person name="Matzkin L."/>
            <person name="McAllister B."/>
            <person name="McBride C.S."/>
            <person name="McKernan B."/>
            <person name="McKernan K."/>
            <person name="Mendez-Lago M."/>
            <person name="Minx P."/>
            <person name="Mollenhauer M.U."/>
            <person name="Montooth K."/>
            <person name="Mount S.M."/>
            <person name="Mu X."/>
            <person name="Myers E."/>
            <person name="Negre B."/>
            <person name="Newfeld S."/>
            <person name="Nielsen R."/>
            <person name="Noor M.A."/>
            <person name="O'Grady P."/>
            <person name="Pachter L."/>
            <person name="Papaceit M."/>
            <person name="Parisi M.J."/>
            <person name="Parisi M."/>
            <person name="Parts L."/>
            <person name="Pedersen J.S."/>
            <person name="Pesole G."/>
            <person name="Phillippy A.M."/>
            <person name="Ponting C.P."/>
            <person name="Pop M."/>
            <person name="Porcelli D."/>
            <person name="Powell J.R."/>
            <person name="Prohaska S."/>
            <person name="Pruitt K."/>
            <person name="Puig M."/>
            <person name="Quesneville H."/>
            <person name="Ram K.R."/>
            <person name="Rand D."/>
            <person name="Rasmussen M.D."/>
            <person name="Reed L.K."/>
            <person name="Reenan R."/>
            <person name="Reily A."/>
            <person name="Remington K.A."/>
            <person name="Rieger T.T."/>
            <person name="Ritchie M.G."/>
            <person name="Robin C."/>
            <person name="Rogers Y.H."/>
            <person name="Rohde C."/>
            <person name="Rozas J."/>
            <person name="Rubenfield M.J."/>
            <person name="Ruiz A."/>
            <person name="Russo S."/>
            <person name="Salzberg S.L."/>
            <person name="Sanchez-Gracia A."/>
            <person name="Saranga D.J."/>
            <person name="Sato H."/>
            <person name="Schaeffer S.W."/>
            <person name="Schatz M.C."/>
            <person name="Schlenke T."/>
            <person name="Schwartz R."/>
            <person name="Segarra C."/>
            <person name="Singh R.S."/>
            <person name="Sirot L."/>
            <person name="Sirota M."/>
            <person name="Sisneros N.B."/>
            <person name="Smith C.D."/>
            <person name="Smith T.F."/>
            <person name="Spieth J."/>
            <person name="Stage D.E."/>
            <person name="Stark A."/>
            <person name="Stephan W."/>
            <person name="Strausberg R.L."/>
            <person name="Strempel S."/>
            <person name="Sturgill D."/>
            <person name="Sutton G."/>
            <person name="Sutton G.G."/>
            <person name="Tao W."/>
            <person name="Teichmann S."/>
            <person name="Tobari Y.N."/>
            <person name="Tomimura Y."/>
            <person name="Tsolas J.M."/>
            <person name="Valente V.L."/>
            <person name="Venter E."/>
            <person name="Venter J.C."/>
            <person name="Vicario S."/>
            <person name="Vieira F.G."/>
            <person name="Vilella A.J."/>
            <person name="Villasante A."/>
            <person name="Walenz B."/>
            <person name="Wang J."/>
            <person name="Wasserman M."/>
            <person name="Watts T."/>
            <person name="Wilson D."/>
            <person name="Wilson R.K."/>
            <person name="Wing R.A."/>
            <person name="Wolfner M.F."/>
            <person name="Wong A."/>
            <person name="Wong G.K."/>
            <person name="Wu C.I."/>
            <person name="Wu G."/>
            <person name="Yamamoto D."/>
            <person name="Yang H.P."/>
            <person name="Yang S.P."/>
            <person name="Yorke J.A."/>
            <person name="Yoshida K."/>
            <person name="Zdobnov E."/>
            <person name="Zhang P."/>
            <person name="Zhang Y."/>
            <person name="Zimin A.V."/>
            <person name="Baldwin J."/>
            <person name="Abdouelleil A."/>
            <person name="Abdulkadir J."/>
            <person name="Abebe A."/>
            <person name="Abera B."/>
            <person name="Abreu J."/>
            <person name="Acer S.C."/>
            <person name="Aftuck L."/>
            <person name="Alexander A."/>
            <person name="An P."/>
            <person name="Anderson E."/>
            <person name="Anderson S."/>
            <person name="Arachi H."/>
            <person name="Azer M."/>
            <person name="Bachantsang P."/>
            <person name="Barry A."/>
            <person name="Bayul T."/>
            <person name="Berlin A."/>
            <person name="Bessette D."/>
            <person name="Bloom T."/>
            <person name="Blye J."/>
            <person name="Boguslavskiy L."/>
            <person name="Bonnet C."/>
            <person name="Boukhgalter B."/>
            <person name="Bourzgui I."/>
            <person name="Brown A."/>
            <person name="Cahill P."/>
            <person name="Channer S."/>
            <person name="Cheshatsang Y."/>
            <person name="Chuda L."/>
            <person name="Citroen M."/>
            <person name="Collymore A."/>
            <person name="Cooke P."/>
            <person name="Costello M."/>
            <person name="D'Aco K."/>
            <person name="Daza R."/>
            <person name="De Haan G."/>
            <person name="DeGray S."/>
            <person name="DeMaso C."/>
            <person name="Dhargay N."/>
            <person name="Dooley K."/>
            <person name="Dooley E."/>
            <person name="Doricent M."/>
            <person name="Dorje P."/>
            <person name="Dorjee K."/>
            <person name="Dupes A."/>
            <person name="Elong R."/>
            <person name="Falk J."/>
            <person name="Farina A."/>
            <person name="Faro S."/>
            <person name="Ferguson D."/>
            <person name="Fisher S."/>
            <person name="Foley C.D."/>
            <person name="Franke A."/>
            <person name="Friedrich D."/>
            <person name="Gadbois L."/>
            <person name="Gearin G."/>
            <person name="Gearin C.R."/>
            <person name="Giannoukos G."/>
            <person name="Goode T."/>
            <person name="Graham J."/>
            <person name="Grandbois E."/>
            <person name="Grewal S."/>
            <person name="Gyaltsen K."/>
            <person name="Hafez N."/>
            <person name="Hagos B."/>
            <person name="Hall J."/>
            <person name="Henson C."/>
            <person name="Hollinger A."/>
            <person name="Honan T."/>
            <person name="Huard M.D."/>
            <person name="Hughes L."/>
            <person name="Hurhula B."/>
            <person name="Husby M.E."/>
            <person name="Kamat A."/>
            <person name="Kanga B."/>
            <person name="Kashin S."/>
            <person name="Khazanovich D."/>
            <person name="Kisner P."/>
            <person name="Lance K."/>
            <person name="Lara M."/>
            <person name="Lee W."/>
            <person name="Lennon N."/>
            <person name="Letendre F."/>
            <person name="LeVine R."/>
            <person name="Lipovsky A."/>
            <person name="Liu X."/>
            <person name="Liu J."/>
            <person name="Liu S."/>
            <person name="Lokyitsang T."/>
            <person name="Lokyitsang Y."/>
            <person name="Lubonja R."/>
            <person name="Lui A."/>
            <person name="MacDonald P."/>
            <person name="Magnisalis V."/>
            <person name="Maru K."/>
            <person name="Matthews C."/>
            <person name="McCusker W."/>
            <person name="McDonough S."/>
            <person name="Mehta T."/>
            <person name="Meldrim J."/>
            <person name="Meneus L."/>
            <person name="Mihai O."/>
            <person name="Mihalev A."/>
            <person name="Mihova T."/>
            <person name="Mittelman R."/>
            <person name="Mlenga V."/>
            <person name="Montmayeur A."/>
            <person name="Mulrain L."/>
            <person name="Navidi A."/>
            <person name="Naylor J."/>
            <person name="Negash T."/>
            <person name="Nguyen T."/>
            <person name="Nguyen N."/>
            <person name="Nicol R."/>
            <person name="Norbu C."/>
            <person name="Norbu N."/>
            <person name="Novod N."/>
            <person name="O'Neill B."/>
            <person name="Osman S."/>
            <person name="Markiewicz E."/>
            <person name="Oyono O.L."/>
            <person name="Patti C."/>
            <person name="Phunkhang P."/>
            <person name="Pierre F."/>
            <person name="Priest M."/>
            <person name="Raghuraman S."/>
            <person name="Rege F."/>
            <person name="Reyes R."/>
            <person name="Rise C."/>
            <person name="Rogov P."/>
            <person name="Ross K."/>
            <person name="Ryan E."/>
            <person name="Settipalli S."/>
            <person name="Shea T."/>
            <person name="Sherpa N."/>
            <person name="Shi L."/>
            <person name="Shih D."/>
            <person name="Sparrow T."/>
            <person name="Spaulding J."/>
            <person name="Stalker J."/>
            <person name="Stange-Thomann N."/>
            <person name="Stavropoulos S."/>
            <person name="Stone C."/>
            <person name="Strader C."/>
            <person name="Tesfaye S."/>
            <person name="Thomson T."/>
            <person name="Thoulutsang Y."/>
            <person name="Thoulutsang D."/>
            <person name="Topham K."/>
            <person name="Topping I."/>
            <person name="Tsamla T."/>
            <person name="Vassiliev H."/>
            <person name="Vo A."/>
            <person name="Wangchuk T."/>
            <person name="Wangdi T."/>
            <person name="Weiand M."/>
            <person name="Wilkinson J."/>
            <person name="Wilson A."/>
            <person name="Yadav S."/>
            <person name="Young G."/>
            <person name="Yu Q."/>
            <person name="Zembek L."/>
            <person name="Zhong D."/>
            <person name="Zimmer A."/>
            <person name="Zwirko Z."/>
            <person name="Jaffe D.B."/>
            <person name="Alvarez P."/>
            <person name="Brockman W."/>
            <person name="Butler J."/>
            <person name="Chin C."/>
            <person name="Gnerre S."/>
            <person name="Grabherr M."/>
            <person name="Kleber M."/>
            <person name="Mauceli E."/>
            <person name="MacCallum I."/>
        </authorList>
    </citation>
    <scope>NUCLEOTIDE SEQUENCE [LARGE SCALE GENOMIC DNA]</scope>
    <source>
        <strain evidence="11">Tucson 15287-2541.00</strain>
    </source>
</reference>
<sequence>MAGKTLGEEVLAKQCSSTRRQEQPTSDDALRHMCEYCGYRTRIRCNLRVHTRRHTGEKPFLCDICNACFVARYQLTTHKERHLDDQQRRRLHMCKDCNVGFLSARALYHHRPLHAAVKKFQCTLCEKSYAQAAGYAQHKRWHRQRNQRATASTKQQPTAK</sequence>
<dbReference type="InterPro" id="IPR036236">
    <property type="entry name" value="Znf_C2H2_sf"/>
</dbReference>
<keyword evidence="3" id="KW-0677">Repeat</keyword>
<dbReference type="Proteomes" id="UP000001070">
    <property type="component" value="Unassembled WGS sequence"/>
</dbReference>
<feature type="domain" description="C2H2-type" evidence="9">
    <location>
        <begin position="60"/>
        <end position="87"/>
    </location>
</feature>
<evidence type="ECO:0000313" key="10">
    <source>
        <dbReference type="EMBL" id="EDV92345.1"/>
    </source>
</evidence>
<dbReference type="PhylomeDB" id="B4JNQ2"/>
<feature type="region of interest" description="Disordered" evidence="8">
    <location>
        <begin position="136"/>
        <end position="160"/>
    </location>
</feature>
<dbReference type="FunFam" id="3.30.160.60:FF:000446">
    <property type="entry name" value="Zinc finger protein"/>
    <property type="match status" value="1"/>
</dbReference>
<dbReference type="SMR" id="B4JNQ2"/>
<dbReference type="STRING" id="7222.B4JNQ2"/>
<dbReference type="SMART" id="SM00355">
    <property type="entry name" value="ZnF_C2H2"/>
    <property type="match status" value="4"/>
</dbReference>
<dbReference type="Gene3D" id="3.30.160.60">
    <property type="entry name" value="Classic Zinc Finger"/>
    <property type="match status" value="3"/>
</dbReference>
<keyword evidence="2" id="KW-0479">Metal-binding</keyword>
<protein>
    <submittedName>
        <fullName evidence="10">GH24098</fullName>
    </submittedName>
</protein>
<dbReference type="PROSITE" id="PS50157">
    <property type="entry name" value="ZINC_FINGER_C2H2_2"/>
    <property type="match status" value="4"/>
</dbReference>
<dbReference type="SUPFAM" id="SSF57667">
    <property type="entry name" value="beta-beta-alpha zinc fingers"/>
    <property type="match status" value="2"/>
</dbReference>
<gene>
    <name evidence="10" type="primary">Dgri\GH24098</name>
    <name evidence="10" type="ORF">Dgri_GH24098</name>
</gene>
<feature type="compositionally biased region" description="Polar residues" evidence="8">
    <location>
        <begin position="147"/>
        <end position="160"/>
    </location>
</feature>
<evidence type="ECO:0000256" key="8">
    <source>
        <dbReference type="SAM" id="MobiDB-lite"/>
    </source>
</evidence>
<evidence type="ECO:0000256" key="1">
    <source>
        <dbReference type="ARBA" id="ARBA00004123"/>
    </source>
</evidence>
<keyword evidence="11" id="KW-1185">Reference proteome</keyword>
<dbReference type="OMA" id="YRTRIRC"/>
<evidence type="ECO:0000256" key="7">
    <source>
        <dbReference type="PROSITE-ProRule" id="PRU00042"/>
    </source>
</evidence>
<evidence type="ECO:0000256" key="3">
    <source>
        <dbReference type="ARBA" id="ARBA00022737"/>
    </source>
</evidence>
<dbReference type="InParanoid" id="B4JNQ2"/>
<accession>B4JNQ2</accession>
<dbReference type="OrthoDB" id="9411774at2759"/>
<evidence type="ECO:0000256" key="4">
    <source>
        <dbReference type="ARBA" id="ARBA00022771"/>
    </source>
</evidence>
<evidence type="ECO:0000256" key="5">
    <source>
        <dbReference type="ARBA" id="ARBA00022833"/>
    </source>
</evidence>
<dbReference type="eggNOG" id="KOG1721">
    <property type="taxonomic scope" value="Eukaryota"/>
</dbReference>
<feature type="compositionally biased region" description="Basic residues" evidence="8">
    <location>
        <begin position="137"/>
        <end position="146"/>
    </location>
</feature>
<proteinExistence type="predicted"/>
<evidence type="ECO:0000256" key="6">
    <source>
        <dbReference type="ARBA" id="ARBA00023242"/>
    </source>
</evidence>
<organism evidence="11">
    <name type="scientific">Drosophila grimshawi</name>
    <name type="common">Hawaiian fruit fly</name>
    <name type="synonym">Idiomyia grimshawi</name>
    <dbReference type="NCBI Taxonomy" id="7222"/>
    <lineage>
        <taxon>Eukaryota</taxon>
        <taxon>Metazoa</taxon>
        <taxon>Ecdysozoa</taxon>
        <taxon>Arthropoda</taxon>
        <taxon>Hexapoda</taxon>
        <taxon>Insecta</taxon>
        <taxon>Pterygota</taxon>
        <taxon>Neoptera</taxon>
        <taxon>Endopterygota</taxon>
        <taxon>Diptera</taxon>
        <taxon>Brachycera</taxon>
        <taxon>Muscomorpha</taxon>
        <taxon>Ephydroidea</taxon>
        <taxon>Drosophilidae</taxon>
        <taxon>Drosophila</taxon>
        <taxon>Hawaiian Drosophila</taxon>
    </lineage>
</organism>
<dbReference type="EMBL" id="CH916371">
    <property type="protein sequence ID" value="EDV92345.1"/>
    <property type="molecule type" value="Genomic_DNA"/>
</dbReference>